<feature type="domain" description="Terminase large subunit gp17-like C-terminal" evidence="2">
    <location>
        <begin position="353"/>
        <end position="507"/>
    </location>
</feature>
<sequence>MMISKTNAQKLAWLWQDENKVAWIESFIKIADKEGKLVPFILTDEQKELVQNMQSNNIILKSRQLGISSITIALSIRECVVHENTTCFLVSHNQSSCNTIFDKLKQQYHSLPDIIKPKLIVNNRQALCFDNGSKITCLTAGNKEIGRGDTLNGIVHLSEFAFWKNADKQLHALSQAVSESGRIIIESTANGFNKFSELYIQAKNGDNSYKPFFFNWINGKSLFSNQYEQAVAEYEARTSQKIKDMELDEDEQELLKMGASLAQIAWRRKKVSTDGLDTFQVEYPSTDTECFLTTGQQLFDSKRITTSLTTIVENKIKPLAKKQVTGIPTILMPYLGKTFHIWQLPRIGEKYYIGVDCSEGLGQDYSTAIVLNREGQQVAEFRNNKIKPYQYADVLNALGRYYNKALLTVEKASGGHSVIERLRYEQHYMNMTKYKTYDEFQRTIWRVGFDTNNKTKSIIVNDCREWFDKGLIQIKSKDMLEEMKVFVANDNGSMGAISGSHDDLVMGLCLCIQGMKNGLWYPF</sequence>
<dbReference type="InterPro" id="IPR027417">
    <property type="entry name" value="P-loop_NTPase"/>
</dbReference>
<keyword evidence="1" id="KW-1188">Viral release from host cell</keyword>
<evidence type="ECO:0000256" key="1">
    <source>
        <dbReference type="ARBA" id="ARBA00022612"/>
    </source>
</evidence>
<dbReference type="InterPro" id="IPR035421">
    <property type="entry name" value="Terminase_6C"/>
</dbReference>
<dbReference type="EMBL" id="BK015120">
    <property type="protein sequence ID" value="DAD91712.1"/>
    <property type="molecule type" value="Genomic_DNA"/>
</dbReference>
<dbReference type="Gene3D" id="3.30.420.240">
    <property type="match status" value="1"/>
</dbReference>
<dbReference type="Gene3D" id="3.40.50.300">
    <property type="entry name" value="P-loop containing nucleotide triphosphate hydrolases"/>
    <property type="match status" value="1"/>
</dbReference>
<name>A0A8S5NBU9_9VIRU</name>
<protein>
    <submittedName>
        <fullName evidence="3">Terminase large subunit</fullName>
    </submittedName>
</protein>
<organism evidence="3">
    <name type="scientific">Phage sp. ctv3H3</name>
    <dbReference type="NCBI Taxonomy" id="2826753"/>
    <lineage>
        <taxon>Viruses</taxon>
    </lineage>
</organism>
<accession>A0A8S5NBU9</accession>
<evidence type="ECO:0000313" key="3">
    <source>
        <dbReference type="EMBL" id="DAD91712.1"/>
    </source>
</evidence>
<evidence type="ECO:0000259" key="2">
    <source>
        <dbReference type="Pfam" id="PF17289"/>
    </source>
</evidence>
<reference evidence="3" key="1">
    <citation type="journal article" date="2021" name="Proc. Natl. Acad. Sci. U.S.A.">
        <title>A Catalog of Tens of Thousands of Viruses from Human Metagenomes Reveals Hidden Associations with Chronic Diseases.</title>
        <authorList>
            <person name="Tisza M.J."/>
            <person name="Buck C.B."/>
        </authorList>
    </citation>
    <scope>NUCLEOTIDE SEQUENCE</scope>
    <source>
        <strain evidence="3">Ctv3H3</strain>
    </source>
</reference>
<dbReference type="Pfam" id="PF03237">
    <property type="entry name" value="Terminase_6N"/>
    <property type="match status" value="1"/>
</dbReference>
<dbReference type="Pfam" id="PF17289">
    <property type="entry name" value="Terminase_6C"/>
    <property type="match status" value="1"/>
</dbReference>
<proteinExistence type="predicted"/>